<feature type="binding site" evidence="4">
    <location>
        <position position="92"/>
    </location>
    <ligand>
        <name>a divalent metal cation</name>
        <dbReference type="ChEBI" id="CHEBI:60240"/>
        <label>1</label>
    </ligand>
</feature>
<dbReference type="RefSeq" id="WP_013407289.1">
    <property type="nucleotide sequence ID" value="NC_014655.1"/>
</dbReference>
<proteinExistence type="inferred from homology"/>
<dbReference type="Proteomes" id="UP000007435">
    <property type="component" value="Chromosome"/>
</dbReference>
<dbReference type="AlphaFoldDB" id="E4RWR6"/>
<feature type="binding site" evidence="4">
    <location>
        <position position="160"/>
    </location>
    <ligand>
        <name>a divalent metal cation</name>
        <dbReference type="ChEBI" id="CHEBI:60240"/>
        <label>2</label>
    </ligand>
</feature>
<evidence type="ECO:0000256" key="3">
    <source>
        <dbReference type="ARBA" id="ARBA00022801"/>
    </source>
</evidence>
<dbReference type="STRING" id="649349.Lbys_0460"/>
<dbReference type="InterPro" id="IPR001130">
    <property type="entry name" value="TatD-like"/>
</dbReference>
<feature type="binding site" evidence="4">
    <location>
        <position position="128"/>
    </location>
    <ligand>
        <name>a divalent metal cation</name>
        <dbReference type="ChEBI" id="CHEBI:60240"/>
        <label>2</label>
    </ligand>
</feature>
<dbReference type="PANTHER" id="PTHR46124:SF4">
    <property type="entry name" value="HYDROLASE TATD"/>
    <property type="match status" value="1"/>
</dbReference>
<reference evidence="5 6" key="2">
    <citation type="journal article" date="2011" name="Stand. Genomic Sci.">
        <title>Complete genome sequence of Leadbetterella byssophila type strain (4M15).</title>
        <authorList>
            <person name="Abt B."/>
            <person name="Teshima H."/>
            <person name="Lucas S."/>
            <person name="Lapidus A."/>
            <person name="Del Rio T.G."/>
            <person name="Nolan M."/>
            <person name="Tice H."/>
            <person name="Cheng J.F."/>
            <person name="Pitluck S."/>
            <person name="Liolios K."/>
            <person name="Pagani I."/>
            <person name="Ivanova N."/>
            <person name="Mavromatis K."/>
            <person name="Pati A."/>
            <person name="Tapia R."/>
            <person name="Han C."/>
            <person name="Goodwin L."/>
            <person name="Chen A."/>
            <person name="Palaniappan K."/>
            <person name="Land M."/>
            <person name="Hauser L."/>
            <person name="Chang Y.J."/>
            <person name="Jeffries C.D."/>
            <person name="Rohde M."/>
            <person name="Goker M."/>
            <person name="Tindall B.J."/>
            <person name="Detter J.C."/>
            <person name="Woyke T."/>
            <person name="Bristow J."/>
            <person name="Eisen J.A."/>
            <person name="Markowitz V."/>
            <person name="Hugenholtz P."/>
            <person name="Klenk H.P."/>
            <person name="Kyrpides N.C."/>
        </authorList>
    </citation>
    <scope>NUCLEOTIDE SEQUENCE [LARGE SCALE GENOMIC DNA]</scope>
    <source>
        <strain evidence="6">DSM 17132 / JCM 16389 / KACC 11308 / NBRC 106382 / 4M15</strain>
    </source>
</reference>
<keyword evidence="3" id="KW-0378">Hydrolase</keyword>
<keyword evidence="6" id="KW-1185">Reference proteome</keyword>
<dbReference type="Gene3D" id="3.20.20.140">
    <property type="entry name" value="Metal-dependent hydrolases"/>
    <property type="match status" value="1"/>
</dbReference>
<keyword evidence="2 4" id="KW-0479">Metal-binding</keyword>
<dbReference type="KEGG" id="lby:Lbys_0460"/>
<dbReference type="Pfam" id="PF01026">
    <property type="entry name" value="TatD_DNase"/>
    <property type="match status" value="1"/>
</dbReference>
<dbReference type="FunFam" id="3.20.20.140:FF:000005">
    <property type="entry name" value="TatD family hydrolase"/>
    <property type="match status" value="1"/>
</dbReference>
<name>E4RWR6_LEAB4</name>
<dbReference type="EMBL" id="CP002305">
    <property type="protein sequence ID" value="ADQ16235.1"/>
    <property type="molecule type" value="Genomic_DNA"/>
</dbReference>
<dbReference type="PIRSF" id="PIRSF005902">
    <property type="entry name" value="DNase_TatD"/>
    <property type="match status" value="1"/>
</dbReference>
<reference key="1">
    <citation type="submission" date="2010-11" db="EMBL/GenBank/DDBJ databases">
        <title>The complete genome of Leadbetterella byssophila DSM 17132.</title>
        <authorList>
            <consortium name="US DOE Joint Genome Institute (JGI-PGF)"/>
            <person name="Lucas S."/>
            <person name="Copeland A."/>
            <person name="Lapidus A."/>
            <person name="Glavina del Rio T."/>
            <person name="Dalin E."/>
            <person name="Tice H."/>
            <person name="Bruce D."/>
            <person name="Goodwin L."/>
            <person name="Pitluck S."/>
            <person name="Kyrpides N."/>
            <person name="Mavromatis K."/>
            <person name="Ivanova N."/>
            <person name="Teshima H."/>
            <person name="Brettin T."/>
            <person name="Detter J.C."/>
            <person name="Han C."/>
            <person name="Tapia R."/>
            <person name="Land M."/>
            <person name="Hauser L."/>
            <person name="Markowitz V."/>
            <person name="Cheng J.-F."/>
            <person name="Hugenholtz P."/>
            <person name="Woyke T."/>
            <person name="Wu D."/>
            <person name="Tindall B."/>
            <person name="Pomrenke H.G."/>
            <person name="Brambilla E."/>
            <person name="Klenk H.-P."/>
            <person name="Eisen J.A."/>
        </authorList>
    </citation>
    <scope>NUCLEOTIDE SEQUENCE [LARGE SCALE GENOMIC DNA]</scope>
    <source>
        <strain>DSM 17132</strain>
    </source>
</reference>
<dbReference type="CDD" id="cd01310">
    <property type="entry name" value="TatD_DNAse"/>
    <property type="match status" value="1"/>
</dbReference>
<evidence type="ECO:0000313" key="6">
    <source>
        <dbReference type="Proteomes" id="UP000007435"/>
    </source>
</evidence>
<evidence type="ECO:0000313" key="5">
    <source>
        <dbReference type="EMBL" id="ADQ16235.1"/>
    </source>
</evidence>
<evidence type="ECO:0000256" key="2">
    <source>
        <dbReference type="ARBA" id="ARBA00022723"/>
    </source>
</evidence>
<comment type="similarity">
    <text evidence="1">Belongs to the metallo-dependent hydrolases superfamily. TatD-type hydrolase family.</text>
</comment>
<dbReference type="eggNOG" id="COG0084">
    <property type="taxonomic scope" value="Bacteria"/>
</dbReference>
<dbReference type="GO" id="GO:0016788">
    <property type="term" value="F:hydrolase activity, acting on ester bonds"/>
    <property type="evidence" value="ECO:0007669"/>
    <property type="project" value="InterPro"/>
</dbReference>
<dbReference type="HOGENOM" id="CLU_031506_4_0_10"/>
<dbReference type="PANTHER" id="PTHR46124">
    <property type="entry name" value="D-AMINOACYL-TRNA DEACYLASE"/>
    <property type="match status" value="1"/>
</dbReference>
<dbReference type="GO" id="GO:0046872">
    <property type="term" value="F:metal ion binding"/>
    <property type="evidence" value="ECO:0007669"/>
    <property type="project" value="UniProtKB-KW"/>
</dbReference>
<dbReference type="SUPFAM" id="SSF51556">
    <property type="entry name" value="Metallo-dependent hydrolases"/>
    <property type="match status" value="1"/>
</dbReference>
<sequence length="261" mass="30003">MIETHAHIYDESFDEDRALIVSRAKELGIQEIWMPNCSSETLKALYASEEQFPDACRPMMGLHPAYVNETYVEELKTAAAELEKREFIMIGEIGLDFYWDLTFVKEQEEAFMTQLEWAKKYNLPICIHSRNSKDNSWNAILRCCELIEEFNWPQLRGIFHCFSGNLEEAQRVIGLNFLLGIGGVATFKNGGIDKWLGEIDLKHLVLETDAPYLAPVPFRGKRNEPSYLQLVVKKLSEIYACSEDIIKAQTTENAKKLINEL</sequence>
<feature type="binding site" evidence="4">
    <location>
        <position position="209"/>
    </location>
    <ligand>
        <name>a divalent metal cation</name>
        <dbReference type="ChEBI" id="CHEBI:60240"/>
        <label>1</label>
    </ligand>
</feature>
<evidence type="ECO:0000256" key="4">
    <source>
        <dbReference type="PIRSR" id="PIRSR005902-1"/>
    </source>
</evidence>
<evidence type="ECO:0000256" key="1">
    <source>
        <dbReference type="ARBA" id="ARBA00009275"/>
    </source>
</evidence>
<accession>E4RWR6</accession>
<feature type="binding site" evidence="4">
    <location>
        <position position="5"/>
    </location>
    <ligand>
        <name>a divalent metal cation</name>
        <dbReference type="ChEBI" id="CHEBI:60240"/>
        <label>1</label>
    </ligand>
</feature>
<dbReference type="InterPro" id="IPR032466">
    <property type="entry name" value="Metal_Hydrolase"/>
</dbReference>
<protein>
    <submittedName>
        <fullName evidence="5">TatD-related deoxyribonuclease</fullName>
    </submittedName>
</protein>
<organism evidence="5 6">
    <name type="scientific">Leadbetterella byssophila (strain DSM 17132 / JCM 16389 / KACC 11308 / NBRC 106382 / 4M15)</name>
    <dbReference type="NCBI Taxonomy" id="649349"/>
    <lineage>
        <taxon>Bacteria</taxon>
        <taxon>Pseudomonadati</taxon>
        <taxon>Bacteroidota</taxon>
        <taxon>Cytophagia</taxon>
        <taxon>Cytophagales</taxon>
        <taxon>Leadbetterellaceae</taxon>
        <taxon>Leadbetterella</taxon>
    </lineage>
</organism>
<dbReference type="GO" id="GO:0005829">
    <property type="term" value="C:cytosol"/>
    <property type="evidence" value="ECO:0007669"/>
    <property type="project" value="TreeGrafter"/>
</dbReference>
<feature type="binding site" evidence="4">
    <location>
        <position position="7"/>
    </location>
    <ligand>
        <name>a divalent metal cation</name>
        <dbReference type="ChEBI" id="CHEBI:60240"/>
        <label>1</label>
    </ligand>
</feature>
<dbReference type="OrthoDB" id="9810005at2"/>
<gene>
    <name evidence="5" type="ordered locus">Lbys_0460</name>
</gene>